<dbReference type="InterPro" id="IPR013087">
    <property type="entry name" value="Znf_C2H2_type"/>
</dbReference>
<dbReference type="Pfam" id="PF00817">
    <property type="entry name" value="IMS"/>
    <property type="match status" value="1"/>
</dbReference>
<evidence type="ECO:0000256" key="8">
    <source>
        <dbReference type="ARBA" id="ARBA00023242"/>
    </source>
</evidence>
<dbReference type="PIRSF" id="PIRSF036603">
    <property type="entry name" value="DPol_eta"/>
    <property type="match status" value="1"/>
</dbReference>
<evidence type="ECO:0000256" key="1">
    <source>
        <dbReference type="ARBA" id="ARBA00004123"/>
    </source>
</evidence>
<keyword evidence="8" id="KW-0539">Nucleus</keyword>
<evidence type="ECO:0000256" key="2">
    <source>
        <dbReference type="ARBA" id="ARBA00022679"/>
    </source>
</evidence>
<dbReference type="PANTHER" id="PTHR45873">
    <property type="entry name" value="DNA POLYMERASE ETA"/>
    <property type="match status" value="1"/>
</dbReference>
<dbReference type="PANTHER" id="PTHR45873:SF1">
    <property type="entry name" value="DNA POLYMERASE ETA"/>
    <property type="match status" value="1"/>
</dbReference>
<evidence type="ECO:0000256" key="6">
    <source>
        <dbReference type="ARBA" id="ARBA00022833"/>
    </source>
</evidence>
<dbReference type="STRING" id="1116229.S3DD31"/>
<gene>
    <name evidence="13" type="ORF">GLAREA_10704</name>
</gene>
<dbReference type="GO" id="GO:0006281">
    <property type="term" value="P:DNA repair"/>
    <property type="evidence" value="ECO:0007669"/>
    <property type="project" value="UniProtKB-KW"/>
</dbReference>
<keyword evidence="14" id="KW-1185">Reference proteome</keyword>
<dbReference type="InterPro" id="IPR043502">
    <property type="entry name" value="DNA/RNA_pol_sf"/>
</dbReference>
<evidence type="ECO:0000256" key="3">
    <source>
        <dbReference type="ARBA" id="ARBA00022723"/>
    </source>
</evidence>
<evidence type="ECO:0000256" key="10">
    <source>
        <dbReference type="SAM" id="MobiDB-lite"/>
    </source>
</evidence>
<dbReference type="FunFam" id="1.10.150.20:FF:000014">
    <property type="entry name" value="Polymerase (DNA directed), eta"/>
    <property type="match status" value="1"/>
</dbReference>
<comment type="subcellular location">
    <subcellularLocation>
        <location evidence="1">Nucleus</location>
    </subcellularLocation>
</comment>
<dbReference type="GO" id="GO:0008270">
    <property type="term" value="F:zinc ion binding"/>
    <property type="evidence" value="ECO:0007669"/>
    <property type="project" value="UniProtKB-KW"/>
</dbReference>
<dbReference type="Pfam" id="PF21704">
    <property type="entry name" value="POLH-Rev1_HhH"/>
    <property type="match status" value="1"/>
</dbReference>
<dbReference type="GO" id="GO:0009314">
    <property type="term" value="P:response to radiation"/>
    <property type="evidence" value="ECO:0007669"/>
    <property type="project" value="TreeGrafter"/>
</dbReference>
<dbReference type="PROSITE" id="PS50173">
    <property type="entry name" value="UMUC"/>
    <property type="match status" value="1"/>
</dbReference>
<reference evidence="13 14" key="1">
    <citation type="journal article" date="2013" name="BMC Genomics">
        <title>Genomics-driven discovery of the pneumocandin biosynthetic gene cluster in the fungus Glarea lozoyensis.</title>
        <authorList>
            <person name="Chen L."/>
            <person name="Yue Q."/>
            <person name="Zhang X."/>
            <person name="Xiang M."/>
            <person name="Wang C."/>
            <person name="Li S."/>
            <person name="Che Y."/>
            <person name="Ortiz-Lopez F.J."/>
            <person name="Bills G.F."/>
            <person name="Liu X."/>
            <person name="An Z."/>
        </authorList>
    </citation>
    <scope>NUCLEOTIDE SEQUENCE [LARGE SCALE GENOMIC DNA]</scope>
    <source>
        <strain evidence="14">ATCC 20868 / MF5171</strain>
    </source>
</reference>
<dbReference type="Gene3D" id="1.10.150.20">
    <property type="entry name" value="5' to 3' exonuclease, C-terminal subdomain"/>
    <property type="match status" value="1"/>
</dbReference>
<evidence type="ECO:0000313" key="14">
    <source>
        <dbReference type="Proteomes" id="UP000016922"/>
    </source>
</evidence>
<dbReference type="Pfam" id="PF18439">
    <property type="entry name" value="zf_UBZ"/>
    <property type="match status" value="1"/>
</dbReference>
<dbReference type="GO" id="GO:0003684">
    <property type="term" value="F:damaged DNA binding"/>
    <property type="evidence" value="ECO:0007669"/>
    <property type="project" value="InterPro"/>
</dbReference>
<evidence type="ECO:0000256" key="9">
    <source>
        <dbReference type="ARBA" id="ARBA00044975"/>
    </source>
</evidence>
<evidence type="ECO:0000256" key="5">
    <source>
        <dbReference type="ARBA" id="ARBA00022771"/>
    </source>
</evidence>
<dbReference type="InterPro" id="IPR017961">
    <property type="entry name" value="DNA_pol_Y-fam_little_finger"/>
</dbReference>
<dbReference type="Gene3D" id="3.40.1170.60">
    <property type="match status" value="1"/>
</dbReference>
<evidence type="ECO:0000313" key="13">
    <source>
        <dbReference type="EMBL" id="EPE35009.1"/>
    </source>
</evidence>
<dbReference type="eggNOG" id="KOG2095">
    <property type="taxonomic scope" value="Eukaryota"/>
</dbReference>
<dbReference type="InterPro" id="IPR041298">
    <property type="entry name" value="UBZ3"/>
</dbReference>
<feature type="domain" description="UmuC" evidence="11">
    <location>
        <begin position="1"/>
        <end position="249"/>
    </location>
</feature>
<dbReference type="Pfam" id="PF11799">
    <property type="entry name" value="IMS_C"/>
    <property type="match status" value="1"/>
</dbReference>
<dbReference type="GO" id="GO:0070987">
    <property type="term" value="P:error-free translesion synthesis"/>
    <property type="evidence" value="ECO:0007669"/>
    <property type="project" value="UniProtKB-ARBA"/>
</dbReference>
<dbReference type="Gene3D" id="3.30.1490.100">
    <property type="entry name" value="DNA polymerase, Y-family, little finger domain"/>
    <property type="match status" value="1"/>
</dbReference>
<dbReference type="GO" id="GO:0003887">
    <property type="term" value="F:DNA-directed DNA polymerase activity"/>
    <property type="evidence" value="ECO:0007669"/>
    <property type="project" value="TreeGrafter"/>
</dbReference>
<dbReference type="HOGENOM" id="CLU_012348_7_1_1"/>
<dbReference type="FunFam" id="3.30.70.270:FF:000056">
    <property type="entry name" value="Sister chromatid cohesion protein Eso1"/>
    <property type="match status" value="1"/>
</dbReference>
<dbReference type="Gene3D" id="3.30.70.270">
    <property type="match status" value="1"/>
</dbReference>
<dbReference type="PROSITE" id="PS51907">
    <property type="entry name" value="ZF_UBZ3"/>
    <property type="match status" value="1"/>
</dbReference>
<protein>
    <recommendedName>
        <fullName evidence="9">DNA polymerase eta</fullName>
    </recommendedName>
</protein>
<dbReference type="InterPro" id="IPR043128">
    <property type="entry name" value="Rev_trsase/Diguanyl_cyclase"/>
</dbReference>
<dbReference type="FunFam" id="3.30.1490.100:FF:000009">
    <property type="entry name" value="DNA polymerase eta subunit"/>
    <property type="match status" value="1"/>
</dbReference>
<dbReference type="RefSeq" id="XP_008077996.1">
    <property type="nucleotide sequence ID" value="XM_008079805.1"/>
</dbReference>
<dbReference type="EMBL" id="KE145355">
    <property type="protein sequence ID" value="EPE35009.1"/>
    <property type="molecule type" value="Genomic_DNA"/>
</dbReference>
<dbReference type="GO" id="GO:0035861">
    <property type="term" value="C:site of double-strand break"/>
    <property type="evidence" value="ECO:0007669"/>
    <property type="project" value="TreeGrafter"/>
</dbReference>
<keyword evidence="5" id="KW-0863">Zinc-finger</keyword>
<dbReference type="GO" id="GO:0005634">
    <property type="term" value="C:nucleus"/>
    <property type="evidence" value="ECO:0007669"/>
    <property type="project" value="UniProtKB-SubCell"/>
</dbReference>
<dbReference type="Proteomes" id="UP000016922">
    <property type="component" value="Unassembled WGS sequence"/>
</dbReference>
<dbReference type="PROSITE" id="PS00028">
    <property type="entry name" value="ZINC_FINGER_C2H2_1"/>
    <property type="match status" value="1"/>
</dbReference>
<dbReference type="GeneID" id="19469750"/>
<keyword evidence="2" id="KW-0808">Transferase</keyword>
<accession>S3DD31</accession>
<dbReference type="SUPFAM" id="SSF56672">
    <property type="entry name" value="DNA/RNA polymerases"/>
    <property type="match status" value="1"/>
</dbReference>
<evidence type="ECO:0000256" key="4">
    <source>
        <dbReference type="ARBA" id="ARBA00022763"/>
    </source>
</evidence>
<dbReference type="InterPro" id="IPR036775">
    <property type="entry name" value="DNA_pol_Y-fam_lit_finger_sf"/>
</dbReference>
<sequence>MVRLGVAEDQPLAVQQWQGLIAINYPARKFGLNRHVTITEAKKQCPNIICQHVATWKEGDAKWDYHDDAFQNIATHKVSLDPYRLESRRILACIKETLPADLQKVEKASVDEVFMDLSAQVHSILLERYPEISGPAPYDDPTEYLPLPPSTALDWQADALIDLDVEETEDDDPDWDDVAILIGSEIVRNVRAAVREKLKYTCSGGVAQNKMLAKLGSAHKKPNQQTIVRNRAVQQFLSDLKFTKIRGLGGKLGEQITSSFNTDNVKDLLPIPIEQLKQKLGDDTGTWVYQIIRGNDASEVNSRTQIKSMLSAKSFRPTINTPEQATRWLRIFVSDIYSRLVEEGVLENKRRPKTMNLHHRQGGQTKSRQAPIPSGKKIDEAGLFEIATNLLGQIILEGKVWPCANLSLAVAGFEDGIAGNMGIGAFLIKGDEAKVLNSHTRDVSVVESTPHRAEKRRRLVPTSGIGRFFKTESTEEHDDEFGAQASLDMSSSASPGHQTLDVRYADTTSRPSLVQEASTVGKHLPKLGTASVLKQKDITGYTCDRCMAALGSAAALQSHQDWHFAKDLEEEDRPRTTAKPFTTTQNKKVSGASGKKKALGSSKTEKGQSKLTFG</sequence>
<dbReference type="InterPro" id="IPR052230">
    <property type="entry name" value="DNA_polymerase_eta"/>
</dbReference>
<dbReference type="OMA" id="AWPCSNL"/>
<organism evidence="13 14">
    <name type="scientific">Glarea lozoyensis (strain ATCC 20868 / MF5171)</name>
    <dbReference type="NCBI Taxonomy" id="1116229"/>
    <lineage>
        <taxon>Eukaryota</taxon>
        <taxon>Fungi</taxon>
        <taxon>Dikarya</taxon>
        <taxon>Ascomycota</taxon>
        <taxon>Pezizomycotina</taxon>
        <taxon>Leotiomycetes</taxon>
        <taxon>Helotiales</taxon>
        <taxon>Helotiaceae</taxon>
        <taxon>Glarea</taxon>
    </lineage>
</organism>
<name>S3DD31_GLAL2</name>
<evidence type="ECO:0000256" key="7">
    <source>
        <dbReference type="ARBA" id="ARBA00023204"/>
    </source>
</evidence>
<keyword evidence="4" id="KW-0227">DNA damage</keyword>
<keyword evidence="6" id="KW-0862">Zinc</keyword>
<keyword evidence="7" id="KW-0234">DNA repair</keyword>
<evidence type="ECO:0000259" key="12">
    <source>
        <dbReference type="PROSITE" id="PS51907"/>
    </source>
</evidence>
<dbReference type="OrthoDB" id="5723at2759"/>
<dbReference type="GO" id="GO:0005657">
    <property type="term" value="C:replication fork"/>
    <property type="evidence" value="ECO:0007669"/>
    <property type="project" value="UniProtKB-ARBA"/>
</dbReference>
<keyword evidence="3" id="KW-0479">Metal-binding</keyword>
<feature type="region of interest" description="Disordered" evidence="10">
    <location>
        <begin position="567"/>
        <end position="614"/>
    </location>
</feature>
<dbReference type="GO" id="GO:0042276">
    <property type="term" value="P:error-prone translesion synthesis"/>
    <property type="evidence" value="ECO:0007669"/>
    <property type="project" value="TreeGrafter"/>
</dbReference>
<proteinExistence type="predicted"/>
<dbReference type="FunFam" id="3.40.1170.60:FF:000008">
    <property type="entry name" value="DNA polymerase eta subunit"/>
    <property type="match status" value="1"/>
</dbReference>
<evidence type="ECO:0000259" key="11">
    <source>
        <dbReference type="PROSITE" id="PS50173"/>
    </source>
</evidence>
<feature type="domain" description="UBZ3-type" evidence="12">
    <location>
        <begin position="536"/>
        <end position="571"/>
    </location>
</feature>
<dbReference type="AlphaFoldDB" id="S3DD31"/>
<dbReference type="InterPro" id="IPR001126">
    <property type="entry name" value="UmuC"/>
</dbReference>
<dbReference type="SUPFAM" id="SSF100879">
    <property type="entry name" value="Lesion bypass DNA polymerase (Y-family), little finger domain"/>
    <property type="match status" value="1"/>
</dbReference>
<dbReference type="GO" id="GO:0007064">
    <property type="term" value="P:mitotic sister chromatid cohesion"/>
    <property type="evidence" value="ECO:0007669"/>
    <property type="project" value="UniProtKB-ARBA"/>
</dbReference>
<dbReference type="KEGG" id="glz:GLAREA_10704"/>